<dbReference type="Proteomes" id="UP000191897">
    <property type="component" value="Unassembled WGS sequence"/>
</dbReference>
<evidence type="ECO:0000313" key="5">
    <source>
        <dbReference type="EMBL" id="CUX41085.1"/>
    </source>
</evidence>
<reference evidence="5 6" key="1">
    <citation type="submission" date="2016-01" db="EMBL/GenBank/DDBJ databases">
        <authorList>
            <person name="Oliw E.H."/>
        </authorList>
    </citation>
    <scope>NUCLEOTIDE SEQUENCE [LARGE SCALE GENOMIC DNA]</scope>
    <source>
        <strain evidence="5 6">Kerr 14</strain>
    </source>
</reference>
<evidence type="ECO:0000256" key="1">
    <source>
        <dbReference type="ARBA" id="ARBA00022801"/>
    </source>
</evidence>
<dbReference type="SUPFAM" id="SSF53474">
    <property type="entry name" value="alpha/beta-Hydrolases"/>
    <property type="match status" value="1"/>
</dbReference>
<dbReference type="GO" id="GO:0003847">
    <property type="term" value="F:1-alkyl-2-acetylglycerophosphocholine esterase activity"/>
    <property type="evidence" value="ECO:0007669"/>
    <property type="project" value="TreeGrafter"/>
</dbReference>
<dbReference type="InterPro" id="IPR002925">
    <property type="entry name" value="Dienelactn_hydro"/>
</dbReference>
<dbReference type="AlphaFoldDB" id="A0A1S7QRM2"/>
<name>A0A1S7QRM2_AGRTU</name>
<feature type="domain" description="Dienelactone hydrolase" evidence="4">
    <location>
        <begin position="92"/>
        <end position="232"/>
    </location>
</feature>
<protein>
    <submittedName>
        <fullName evidence="5">Dienelactone hydrolase</fullName>
    </submittedName>
</protein>
<keyword evidence="1 5" id="KW-0378">Hydrolase</keyword>
<sequence>MFASDRLLIGPYAILPIREFVMRFLLLLCLVLSTLSGAGAAMAAGLRLIEVPAANGKAAMKAAVWSPCAAAPVEVRIGPFLLPAVRDCPVPEGKYPLVVISHGFGGTYFSHRDTAAALADAGFIVAAINHPGDNALEMQKAGELSALTGRPAEIARLLDHLLEGFSEAGSIDAGRIGVFGFSRGGYTALVLAGGTPDFANAALPCPDPQAPICAQMRQKTTLPQHGGQDARVKVVVAADPLNAFPGAGDLKNITIPVQLWSSERGGDGVAPQDVLRLRGDLPAKPDYRMVKGAGHFSFIAPCPAEMEKAVPQICSDAAGFDRVEFHRGFNADVVSFFKASLR</sequence>
<evidence type="ECO:0000313" key="6">
    <source>
        <dbReference type="Proteomes" id="UP000191897"/>
    </source>
</evidence>
<keyword evidence="3" id="KW-0443">Lipid metabolism</keyword>
<dbReference type="PANTHER" id="PTHR10272">
    <property type="entry name" value="PLATELET-ACTIVATING FACTOR ACETYLHYDROLASE"/>
    <property type="match status" value="1"/>
</dbReference>
<dbReference type="Gene3D" id="3.40.50.1820">
    <property type="entry name" value="alpha/beta hydrolase"/>
    <property type="match status" value="1"/>
</dbReference>
<gene>
    <name evidence="5" type="ORF">AGR4C_Cc80443</name>
</gene>
<evidence type="ECO:0000256" key="3">
    <source>
        <dbReference type="ARBA" id="ARBA00023098"/>
    </source>
</evidence>
<dbReference type="Pfam" id="PF01738">
    <property type="entry name" value="DLH"/>
    <property type="match status" value="1"/>
</dbReference>
<dbReference type="PANTHER" id="PTHR10272:SF0">
    <property type="entry name" value="PLATELET-ACTIVATING FACTOR ACETYLHYDROLASE"/>
    <property type="match status" value="1"/>
</dbReference>
<evidence type="ECO:0000259" key="4">
    <source>
        <dbReference type="Pfam" id="PF01738"/>
    </source>
</evidence>
<dbReference type="EMBL" id="FBWC01000017">
    <property type="protein sequence ID" value="CUX41085.1"/>
    <property type="molecule type" value="Genomic_DNA"/>
</dbReference>
<dbReference type="PIRSF" id="PIRSF031982">
    <property type="entry name" value="UCP031982_abhydr"/>
    <property type="match status" value="1"/>
</dbReference>
<dbReference type="InterPro" id="IPR029058">
    <property type="entry name" value="AB_hydrolase_fold"/>
</dbReference>
<dbReference type="InterPro" id="IPR016986">
    <property type="entry name" value="UCP031982_abhydr"/>
</dbReference>
<accession>A0A1S7QRM2</accession>
<organism evidence="5 6">
    <name type="scientific">Agrobacterium tumefaciens str. Kerr 14</name>
    <dbReference type="NCBI Taxonomy" id="1183424"/>
    <lineage>
        <taxon>Bacteria</taxon>
        <taxon>Pseudomonadati</taxon>
        <taxon>Pseudomonadota</taxon>
        <taxon>Alphaproteobacteria</taxon>
        <taxon>Hyphomicrobiales</taxon>
        <taxon>Rhizobiaceae</taxon>
        <taxon>Rhizobium/Agrobacterium group</taxon>
        <taxon>Agrobacterium</taxon>
        <taxon>Agrobacterium tumefaciens complex</taxon>
    </lineage>
</organism>
<evidence type="ECO:0000256" key="2">
    <source>
        <dbReference type="ARBA" id="ARBA00022963"/>
    </source>
</evidence>
<dbReference type="GO" id="GO:0016042">
    <property type="term" value="P:lipid catabolic process"/>
    <property type="evidence" value="ECO:0007669"/>
    <property type="project" value="UniProtKB-KW"/>
</dbReference>
<proteinExistence type="predicted"/>
<keyword evidence="2" id="KW-0442">Lipid degradation</keyword>